<feature type="compositionally biased region" description="Polar residues" evidence="9">
    <location>
        <begin position="720"/>
        <end position="732"/>
    </location>
</feature>
<dbReference type="GO" id="GO:0003697">
    <property type="term" value="F:single-stranded DNA binding"/>
    <property type="evidence" value="ECO:0007669"/>
    <property type="project" value="InterPro"/>
</dbReference>
<feature type="compositionally biased region" description="Basic and acidic residues" evidence="9">
    <location>
        <begin position="219"/>
        <end position="251"/>
    </location>
</feature>
<dbReference type="InterPro" id="IPR012340">
    <property type="entry name" value="NA-bd_OB-fold"/>
</dbReference>
<evidence type="ECO:0000256" key="3">
    <source>
        <dbReference type="ARBA" id="ARBA00022705"/>
    </source>
</evidence>
<organism evidence="12 13">
    <name type="scientific">Aspergillus cristatus</name>
    <name type="common">Chinese Fuzhuan brick tea-fermentation fungus</name>
    <name type="synonym">Eurotium cristatum</name>
    <dbReference type="NCBI Taxonomy" id="573508"/>
    <lineage>
        <taxon>Eukaryota</taxon>
        <taxon>Fungi</taxon>
        <taxon>Dikarya</taxon>
        <taxon>Ascomycota</taxon>
        <taxon>Pezizomycotina</taxon>
        <taxon>Eurotiomycetes</taxon>
        <taxon>Eurotiomycetidae</taxon>
        <taxon>Eurotiales</taxon>
        <taxon>Aspergillaceae</taxon>
        <taxon>Aspergillus</taxon>
        <taxon>Aspergillus subgen. Aspergillus</taxon>
    </lineage>
</organism>
<feature type="compositionally biased region" description="Basic and acidic residues" evidence="9">
    <location>
        <begin position="167"/>
        <end position="176"/>
    </location>
</feature>
<dbReference type="AlphaFoldDB" id="A0A1E3BDZ2"/>
<proteinExistence type="inferred from homology"/>
<dbReference type="PANTHER" id="PTHR13454">
    <property type="entry name" value="PROTEIN MCM10 HOMOLOG"/>
    <property type="match status" value="1"/>
</dbReference>
<dbReference type="Pfam" id="PF09329">
    <property type="entry name" value="zf-primase"/>
    <property type="match status" value="1"/>
</dbReference>
<dbReference type="InterPro" id="IPR055065">
    <property type="entry name" value="OB_MCM10"/>
</dbReference>
<evidence type="ECO:0000256" key="9">
    <source>
        <dbReference type="SAM" id="MobiDB-lite"/>
    </source>
</evidence>
<feature type="coiled-coil region" evidence="8">
    <location>
        <begin position="667"/>
        <end position="694"/>
    </location>
</feature>
<feature type="compositionally biased region" description="Low complexity" evidence="9">
    <location>
        <begin position="144"/>
        <end position="160"/>
    </location>
</feature>
<evidence type="ECO:0000256" key="6">
    <source>
        <dbReference type="ARBA" id="ARBA00022833"/>
    </source>
</evidence>
<dbReference type="PANTHER" id="PTHR13454:SF11">
    <property type="entry name" value="PROTEIN MCM10 HOMOLOG"/>
    <property type="match status" value="1"/>
</dbReference>
<comment type="caution">
    <text evidence="12">The sequence shown here is derived from an EMBL/GenBank/DDBJ whole genome shotgun (WGS) entry which is preliminary data.</text>
</comment>
<comment type="similarity">
    <text evidence="2">Belongs to the MCM10 family.</text>
</comment>
<gene>
    <name evidence="12" type="ORF">SI65_05791</name>
</gene>
<evidence type="ECO:0000313" key="13">
    <source>
        <dbReference type="Proteomes" id="UP000094569"/>
    </source>
</evidence>
<evidence type="ECO:0000256" key="4">
    <source>
        <dbReference type="ARBA" id="ARBA00022723"/>
    </source>
</evidence>
<dbReference type="GO" id="GO:0003688">
    <property type="term" value="F:DNA replication origin binding"/>
    <property type="evidence" value="ECO:0007669"/>
    <property type="project" value="TreeGrafter"/>
</dbReference>
<feature type="region of interest" description="Disordered" evidence="9">
    <location>
        <begin position="1"/>
        <end position="76"/>
    </location>
</feature>
<evidence type="ECO:0000313" key="12">
    <source>
        <dbReference type="EMBL" id="ODM19174.1"/>
    </source>
</evidence>
<dbReference type="OrthoDB" id="273123at2759"/>
<sequence length="807" mass="88449">MSNMPEISWPPKSPKDALLSSPNGRKRYEEMQRRRQALVSPFKRPVAATPTSQSKASRLLADGMGDNEEEEEDEEVLQLKLAAIEARLKLKQLQKNRGKPSDDDDALPRPASARGQDRTSRLGAMSPPPPRSKSQLDDVQVPLSPTRRPAAPTEPASPRRVVLGIDKGLKGHDISLKRPSSSKAGSHPTSRFGARDGAVSRNSSDLGSRPQSSASSNDGVKRPKSFSERIAESRNAEKARLERSERAERIQANRSSGFQLDKAEVEGFKAAAAEARTDAPPKSPTRSRPAESFSRDDVLRSYNGLQPSGRKRSHTAPSRENALTKETGPYLHRRSNKSEIESRRHHSSQDSTADEETALEKTPDSSKFEPYSKLHLSNRILPHSFLTRNLSNKKVLRIPDLLRIIKAPDFQLPEDIDSDWVVFGIVASKSEPKQIKGSVPVTKDADPFDDGLNNTKRYMAITLTDLTWSIDLFLFDTAFPRYYRLSEGALIAILNPNIMPPPKGKIDTNRFSLSITSSDDKVLEIGFAKDIAYCKAVKKDGNPCQAWIDGRKTEFCDFHVDLQVRRAQAGRMGVNNGTGMLGPGGRSGQRTGFFGGGKRPSNNQNGLKPDGARYDWSSQSVYYVAPGRKTGGGGGGGSFFPGPIGQSAARLIDADDEDPFIAAGMMGRGSENKEERLRRRLANQQRERDIAQKLITNNDGGVGAEYLRARTDMPDKNQENLKPSTPSSNTAASLGLTGFRKASTVKLSPLKRANDKSHGSGVKKTRFITTKGIKEAGRESLAGSSDALVKANNNDEDEDDDDELDIV</sequence>
<dbReference type="Proteomes" id="UP000094569">
    <property type="component" value="Unassembled WGS sequence"/>
</dbReference>
<dbReference type="FunFam" id="2.40.50.140:FF:000174">
    <property type="entry name" value="DNA replication licensing factor mcm10"/>
    <property type="match status" value="1"/>
</dbReference>
<evidence type="ECO:0000256" key="7">
    <source>
        <dbReference type="ARBA" id="ARBA00023242"/>
    </source>
</evidence>
<dbReference type="GO" id="GO:0006270">
    <property type="term" value="P:DNA replication initiation"/>
    <property type="evidence" value="ECO:0007669"/>
    <property type="project" value="InterPro"/>
</dbReference>
<feature type="compositionally biased region" description="Acidic residues" evidence="9">
    <location>
        <begin position="65"/>
        <end position="76"/>
    </location>
</feature>
<dbReference type="EMBL" id="JXNT01000005">
    <property type="protein sequence ID" value="ODM19174.1"/>
    <property type="molecule type" value="Genomic_DNA"/>
</dbReference>
<dbReference type="Pfam" id="PF22379">
    <property type="entry name" value="OB_MCM10"/>
    <property type="match status" value="1"/>
</dbReference>
<feature type="region of interest" description="Disordered" evidence="9">
    <location>
        <begin position="574"/>
        <end position="611"/>
    </location>
</feature>
<reference evidence="12 13" key="1">
    <citation type="journal article" date="2016" name="BMC Genomics">
        <title>Comparative genomic and transcriptomic analyses of the Fuzhuan brick tea-fermentation fungus Aspergillus cristatus.</title>
        <authorList>
            <person name="Ge Y."/>
            <person name="Wang Y."/>
            <person name="Liu Y."/>
            <person name="Tan Y."/>
            <person name="Ren X."/>
            <person name="Zhang X."/>
            <person name="Hyde K.D."/>
            <person name="Liu Y."/>
            <person name="Liu Z."/>
        </authorList>
    </citation>
    <scope>NUCLEOTIDE SEQUENCE [LARGE SCALE GENOMIC DNA]</scope>
    <source>
        <strain evidence="12 13">GZAAS20.1005</strain>
    </source>
</reference>
<keyword evidence="6" id="KW-0862">Zinc</keyword>
<feature type="compositionally biased region" description="Basic and acidic residues" evidence="9">
    <location>
        <begin position="358"/>
        <end position="370"/>
    </location>
</feature>
<dbReference type="STRING" id="573508.A0A1E3BDZ2"/>
<keyword evidence="7" id="KW-0539">Nucleus</keyword>
<feature type="domain" description="MCM10 OB-fold" evidence="11">
    <location>
        <begin position="453"/>
        <end position="518"/>
    </location>
</feature>
<evidence type="ECO:0000256" key="2">
    <source>
        <dbReference type="ARBA" id="ARBA00009679"/>
    </source>
</evidence>
<feature type="compositionally biased region" description="Polar residues" evidence="9">
    <location>
        <begin position="178"/>
        <end position="189"/>
    </location>
</feature>
<evidence type="ECO:0000256" key="8">
    <source>
        <dbReference type="SAM" id="Coils"/>
    </source>
</evidence>
<feature type="domain" description="Zinc finger Mcm10/DnaG-type" evidence="10">
    <location>
        <begin position="526"/>
        <end position="571"/>
    </location>
</feature>
<feature type="compositionally biased region" description="Gly residues" evidence="9">
    <location>
        <begin position="579"/>
        <end position="598"/>
    </location>
</feature>
<dbReference type="InterPro" id="IPR040184">
    <property type="entry name" value="Mcm10"/>
</dbReference>
<feature type="compositionally biased region" description="Acidic residues" evidence="9">
    <location>
        <begin position="794"/>
        <end position="807"/>
    </location>
</feature>
<comment type="subcellular location">
    <subcellularLocation>
        <location evidence="1">Nucleus</location>
    </subcellularLocation>
</comment>
<evidence type="ECO:0000259" key="10">
    <source>
        <dbReference type="Pfam" id="PF09329"/>
    </source>
</evidence>
<name>A0A1E3BDZ2_ASPCR</name>
<evidence type="ECO:0000256" key="5">
    <source>
        <dbReference type="ARBA" id="ARBA00022771"/>
    </source>
</evidence>
<keyword evidence="3" id="KW-0235">DNA replication</keyword>
<evidence type="ECO:0000256" key="1">
    <source>
        <dbReference type="ARBA" id="ARBA00004123"/>
    </source>
</evidence>
<dbReference type="Gene3D" id="2.40.50.140">
    <property type="entry name" value="Nucleic acid-binding proteins"/>
    <property type="match status" value="1"/>
</dbReference>
<dbReference type="InterPro" id="IPR015408">
    <property type="entry name" value="Znf_Mcm10/DnaG"/>
</dbReference>
<keyword evidence="13" id="KW-1185">Reference proteome</keyword>
<dbReference type="GO" id="GO:0043596">
    <property type="term" value="C:nuclear replication fork"/>
    <property type="evidence" value="ECO:0007669"/>
    <property type="project" value="TreeGrafter"/>
</dbReference>
<evidence type="ECO:0000259" key="11">
    <source>
        <dbReference type="Pfam" id="PF22379"/>
    </source>
</evidence>
<keyword evidence="4" id="KW-0479">Metal-binding</keyword>
<dbReference type="GO" id="GO:0008270">
    <property type="term" value="F:zinc ion binding"/>
    <property type="evidence" value="ECO:0007669"/>
    <property type="project" value="UniProtKB-KW"/>
</dbReference>
<accession>A0A1E3BDZ2</accession>
<protein>
    <submittedName>
        <fullName evidence="12">Uncharacterized protein</fullName>
    </submittedName>
</protein>
<keyword evidence="8" id="KW-0175">Coiled coil</keyword>
<feature type="region of interest" description="Disordered" evidence="9">
    <location>
        <begin position="92"/>
        <end position="370"/>
    </location>
</feature>
<feature type="region of interest" description="Disordered" evidence="9">
    <location>
        <begin position="715"/>
        <end position="807"/>
    </location>
</feature>
<feature type="compositionally biased region" description="Polar residues" evidence="9">
    <location>
        <begin position="200"/>
        <end position="218"/>
    </location>
</feature>
<keyword evidence="5" id="KW-0863">Zinc-finger</keyword>
<dbReference type="VEuPathDB" id="FungiDB:SI65_05791"/>